<proteinExistence type="predicted"/>
<protein>
    <recommendedName>
        <fullName evidence="3">Flagellar protein FlgN</fullName>
    </recommendedName>
</protein>
<gene>
    <name evidence="1" type="ORF">NK718_02225</name>
</gene>
<evidence type="ECO:0008006" key="3">
    <source>
        <dbReference type="Google" id="ProtNLM"/>
    </source>
</evidence>
<sequence length="159" mass="16753">MTHTASERTSPNVASPAQAAELGGQVLVAIQRLADVLDRETTLLKDYRLQEALGLSAEKSEAARVYVQALIPVKANAVALGRWAPDRVGEIRRAQARLGDVVSLNMTVLATARSVSEGILRSLAAEVAAPRTLTTYGAAGRAQNATRPVATPLAVSRSL</sequence>
<dbReference type="Proteomes" id="UP001205890">
    <property type="component" value="Unassembled WGS sequence"/>
</dbReference>
<accession>A0ABT1L785</accession>
<evidence type="ECO:0000313" key="2">
    <source>
        <dbReference type="Proteomes" id="UP001205890"/>
    </source>
</evidence>
<dbReference type="RefSeq" id="WP_254738166.1">
    <property type="nucleotide sequence ID" value="NZ_JANCLU010000001.1"/>
</dbReference>
<organism evidence="1 2">
    <name type="scientific">Alsobacter ponti</name>
    <dbReference type="NCBI Taxonomy" id="2962936"/>
    <lineage>
        <taxon>Bacteria</taxon>
        <taxon>Pseudomonadati</taxon>
        <taxon>Pseudomonadota</taxon>
        <taxon>Alphaproteobacteria</taxon>
        <taxon>Hyphomicrobiales</taxon>
        <taxon>Alsobacteraceae</taxon>
        <taxon>Alsobacter</taxon>
    </lineage>
</organism>
<reference evidence="1 2" key="1">
    <citation type="submission" date="2022-07" db="EMBL/GenBank/DDBJ databases">
        <authorList>
            <person name="Li W.-J."/>
            <person name="Deng Q.-Q."/>
        </authorList>
    </citation>
    <scope>NUCLEOTIDE SEQUENCE [LARGE SCALE GENOMIC DNA]</scope>
    <source>
        <strain evidence="1 2">SYSU M60028</strain>
    </source>
</reference>
<keyword evidence="2" id="KW-1185">Reference proteome</keyword>
<evidence type="ECO:0000313" key="1">
    <source>
        <dbReference type="EMBL" id="MCP8937320.1"/>
    </source>
</evidence>
<dbReference type="EMBL" id="JANCLU010000001">
    <property type="protein sequence ID" value="MCP8937320.1"/>
    <property type="molecule type" value="Genomic_DNA"/>
</dbReference>
<comment type="caution">
    <text evidence="1">The sequence shown here is derived from an EMBL/GenBank/DDBJ whole genome shotgun (WGS) entry which is preliminary data.</text>
</comment>
<name>A0ABT1L785_9HYPH</name>